<feature type="region of interest" description="Disordered" evidence="1">
    <location>
        <begin position="1"/>
        <end position="214"/>
    </location>
</feature>
<feature type="compositionally biased region" description="Basic and acidic residues" evidence="1">
    <location>
        <begin position="181"/>
        <end position="201"/>
    </location>
</feature>
<reference evidence="2" key="1">
    <citation type="journal article" date="2021" name="Proc. Natl. Acad. Sci. U.S.A.">
        <title>Three genomes in the algal genus Volvox reveal the fate of a haploid sex-determining region after a transition to homothallism.</title>
        <authorList>
            <person name="Yamamoto K."/>
            <person name="Hamaji T."/>
            <person name="Kawai-Toyooka H."/>
            <person name="Matsuzaki R."/>
            <person name="Takahashi F."/>
            <person name="Nishimura Y."/>
            <person name="Kawachi M."/>
            <person name="Noguchi H."/>
            <person name="Minakuchi Y."/>
            <person name="Umen J.G."/>
            <person name="Toyoda A."/>
            <person name="Nozaki H."/>
        </authorList>
    </citation>
    <scope>NUCLEOTIDE SEQUENCE</scope>
    <source>
        <strain evidence="2">NIES-3785</strain>
    </source>
</reference>
<sequence>MSWRYSQHDDRCEPEEKGSRLQSYKEEGRYERTEARAQGRSKIGDRLTYTSDRNHDTSSRGGDHPARNTTPTEPPRFNKYSGHDDRVERDDNEDGVRRHEGGQRGWDQPRSGRTGRDGQRADGTGREGGYGGGGRGGGFRGPAGDDSKSGRRDGHDDRDTYDYTAPDPRGAQRRNGGGMGDRLESARTGRLSRSLESRLGEPRGPAAGSSRGGE</sequence>
<name>A0A8J4GUI4_9CHLO</name>
<gene>
    <name evidence="2" type="ORF">Vretimale_16852</name>
</gene>
<proteinExistence type="predicted"/>
<dbReference type="AlphaFoldDB" id="A0A8J4GUI4"/>
<evidence type="ECO:0000313" key="3">
    <source>
        <dbReference type="Proteomes" id="UP000722791"/>
    </source>
</evidence>
<evidence type="ECO:0000313" key="2">
    <source>
        <dbReference type="EMBL" id="GIM13798.1"/>
    </source>
</evidence>
<feature type="compositionally biased region" description="Basic and acidic residues" evidence="1">
    <location>
        <begin position="143"/>
        <end position="161"/>
    </location>
</feature>
<organism evidence="2 3">
    <name type="scientific">Volvox reticuliferus</name>
    <dbReference type="NCBI Taxonomy" id="1737510"/>
    <lineage>
        <taxon>Eukaryota</taxon>
        <taxon>Viridiplantae</taxon>
        <taxon>Chlorophyta</taxon>
        <taxon>core chlorophytes</taxon>
        <taxon>Chlorophyceae</taxon>
        <taxon>CS clade</taxon>
        <taxon>Chlamydomonadales</taxon>
        <taxon>Volvocaceae</taxon>
        <taxon>Volvox</taxon>
    </lineage>
</organism>
<feature type="compositionally biased region" description="Basic and acidic residues" evidence="1">
    <location>
        <begin position="1"/>
        <end position="45"/>
    </location>
</feature>
<dbReference type="Proteomes" id="UP000722791">
    <property type="component" value="Unassembled WGS sequence"/>
</dbReference>
<dbReference type="EMBL" id="BNCQ01000051">
    <property type="protein sequence ID" value="GIM13798.1"/>
    <property type="molecule type" value="Genomic_DNA"/>
</dbReference>
<feature type="compositionally biased region" description="Basic and acidic residues" evidence="1">
    <location>
        <begin position="81"/>
        <end position="102"/>
    </location>
</feature>
<protein>
    <submittedName>
        <fullName evidence="2">Uncharacterized protein</fullName>
    </submittedName>
</protein>
<evidence type="ECO:0000256" key="1">
    <source>
        <dbReference type="SAM" id="MobiDB-lite"/>
    </source>
</evidence>
<feature type="compositionally biased region" description="Basic and acidic residues" evidence="1">
    <location>
        <begin position="114"/>
        <end position="125"/>
    </location>
</feature>
<feature type="compositionally biased region" description="Basic and acidic residues" evidence="1">
    <location>
        <begin position="52"/>
        <end position="66"/>
    </location>
</feature>
<comment type="caution">
    <text evidence="2">The sequence shown here is derived from an EMBL/GenBank/DDBJ whole genome shotgun (WGS) entry which is preliminary data.</text>
</comment>
<feature type="non-terminal residue" evidence="2">
    <location>
        <position position="214"/>
    </location>
</feature>
<accession>A0A8J4GUI4</accession>
<feature type="compositionally biased region" description="Gly residues" evidence="1">
    <location>
        <begin position="126"/>
        <end position="141"/>
    </location>
</feature>